<feature type="transmembrane region" description="Helical" evidence="8">
    <location>
        <begin position="103"/>
        <end position="122"/>
    </location>
</feature>
<feature type="transmembrane region" description="Helical" evidence="8">
    <location>
        <begin position="134"/>
        <end position="151"/>
    </location>
</feature>
<proteinExistence type="predicted"/>
<accession>A0A1H5VR55</accession>
<feature type="transmembrane region" description="Helical" evidence="8">
    <location>
        <begin position="19"/>
        <end position="37"/>
    </location>
</feature>
<protein>
    <submittedName>
        <fullName evidence="9">Ceramidase</fullName>
    </submittedName>
</protein>
<evidence type="ECO:0000313" key="9">
    <source>
        <dbReference type="EMBL" id="SEF89623.1"/>
    </source>
</evidence>
<keyword evidence="2 8" id="KW-0812">Transmembrane</keyword>
<evidence type="ECO:0000256" key="5">
    <source>
        <dbReference type="ARBA" id="ARBA00023136"/>
    </source>
</evidence>
<sequence>MPRYGYCERIGDDLWAEPWNALTNGAFLLAAVMALLLWRRAGGRDGRALALIALVFAIGIGSFLFHTMPGRWTLAADVVPIQMFAFSYFALALGRFLGLRPMLAGLGTLAFLVFALSLSWGIAPLLPASMRGSAGYAAFLFGLIGMALALWRRSGATETARILGLAAFIFALSLAFRSIDGAICPAVPLGTHWLWHLLNAAVLYLLLRAAIRCGPRTGSNATSPAA</sequence>
<keyword evidence="3" id="KW-0378">Hydrolase</keyword>
<evidence type="ECO:0000256" key="3">
    <source>
        <dbReference type="ARBA" id="ARBA00022801"/>
    </source>
</evidence>
<evidence type="ECO:0000256" key="2">
    <source>
        <dbReference type="ARBA" id="ARBA00022692"/>
    </source>
</evidence>
<dbReference type="RefSeq" id="WP_103871629.1">
    <property type="nucleotide sequence ID" value="NZ_FNUY01000002.1"/>
</dbReference>
<comment type="subcellular location">
    <subcellularLocation>
        <location evidence="1">Membrane</location>
        <topology evidence="1">Multi-pass membrane protein</topology>
    </subcellularLocation>
</comment>
<dbReference type="Pfam" id="PF05875">
    <property type="entry name" value="Ceramidase"/>
    <property type="match status" value="1"/>
</dbReference>
<organism evidence="9 10">
    <name type="scientific">Bosea lathyri</name>
    <dbReference type="NCBI Taxonomy" id="1036778"/>
    <lineage>
        <taxon>Bacteria</taxon>
        <taxon>Pseudomonadati</taxon>
        <taxon>Pseudomonadota</taxon>
        <taxon>Alphaproteobacteria</taxon>
        <taxon>Hyphomicrobiales</taxon>
        <taxon>Boseaceae</taxon>
        <taxon>Bosea</taxon>
    </lineage>
</organism>
<evidence type="ECO:0000256" key="6">
    <source>
        <dbReference type="PIRSR" id="PIRSR608901-1"/>
    </source>
</evidence>
<evidence type="ECO:0000256" key="1">
    <source>
        <dbReference type="ARBA" id="ARBA00004141"/>
    </source>
</evidence>
<feature type="binding site" evidence="7">
    <location>
        <position position="192"/>
    </location>
    <ligand>
        <name>Zn(2+)</name>
        <dbReference type="ChEBI" id="CHEBI:29105"/>
        <note>catalytic</note>
    </ligand>
</feature>
<evidence type="ECO:0000313" key="10">
    <source>
        <dbReference type="Proteomes" id="UP000236743"/>
    </source>
</evidence>
<keyword evidence="7" id="KW-0862">Zinc</keyword>
<keyword evidence="4 8" id="KW-1133">Transmembrane helix</keyword>
<comment type="cofactor">
    <cofactor evidence="7">
        <name>Zn(2+)</name>
        <dbReference type="ChEBI" id="CHEBI:29105"/>
    </cofactor>
</comment>
<gene>
    <name evidence="9" type="ORF">SAMN04488115_102397</name>
</gene>
<feature type="transmembrane region" description="Helical" evidence="8">
    <location>
        <begin position="49"/>
        <end position="66"/>
    </location>
</feature>
<dbReference type="GO" id="GO:0046872">
    <property type="term" value="F:metal ion binding"/>
    <property type="evidence" value="ECO:0007669"/>
    <property type="project" value="UniProtKB-KW"/>
</dbReference>
<feature type="transmembrane region" description="Helical" evidence="8">
    <location>
        <begin position="163"/>
        <end position="187"/>
    </location>
</feature>
<dbReference type="OrthoDB" id="277121at2"/>
<keyword evidence="5 8" id="KW-0472">Membrane</keyword>
<feature type="transmembrane region" description="Helical" evidence="8">
    <location>
        <begin position="72"/>
        <end position="91"/>
    </location>
</feature>
<feature type="transmembrane region" description="Helical" evidence="8">
    <location>
        <begin position="193"/>
        <end position="211"/>
    </location>
</feature>
<evidence type="ECO:0000256" key="7">
    <source>
        <dbReference type="PIRSR" id="PIRSR608901-2"/>
    </source>
</evidence>
<feature type="binding site" evidence="7">
    <location>
        <position position="66"/>
    </location>
    <ligand>
        <name>Zn(2+)</name>
        <dbReference type="ChEBI" id="CHEBI:29105"/>
        <note>catalytic</note>
    </ligand>
</feature>
<reference evidence="9 10" key="1">
    <citation type="submission" date="2016-10" db="EMBL/GenBank/DDBJ databases">
        <authorList>
            <person name="de Groot N.N."/>
        </authorList>
    </citation>
    <scope>NUCLEOTIDE SEQUENCE [LARGE SCALE GENOMIC DNA]</scope>
    <source>
        <strain evidence="9 10">DSM 26656</strain>
    </source>
</reference>
<dbReference type="InterPro" id="IPR008901">
    <property type="entry name" value="ACER"/>
</dbReference>
<feature type="binding site" evidence="7">
    <location>
        <position position="196"/>
    </location>
    <ligand>
        <name>Zn(2+)</name>
        <dbReference type="ChEBI" id="CHEBI:29105"/>
        <note>catalytic</note>
    </ligand>
</feature>
<evidence type="ECO:0000256" key="4">
    <source>
        <dbReference type="ARBA" id="ARBA00022989"/>
    </source>
</evidence>
<evidence type="ECO:0000256" key="8">
    <source>
        <dbReference type="SAM" id="Phobius"/>
    </source>
</evidence>
<feature type="binding site" evidence="6">
    <location>
        <position position="17"/>
    </location>
    <ligand>
        <name>Ca(2+)</name>
        <dbReference type="ChEBI" id="CHEBI:29108"/>
    </ligand>
</feature>
<dbReference type="Proteomes" id="UP000236743">
    <property type="component" value="Unassembled WGS sequence"/>
</dbReference>
<keyword evidence="10" id="KW-1185">Reference proteome</keyword>
<dbReference type="GO" id="GO:0016020">
    <property type="term" value="C:membrane"/>
    <property type="evidence" value="ECO:0007669"/>
    <property type="project" value="UniProtKB-SubCell"/>
</dbReference>
<dbReference type="EMBL" id="FNUY01000002">
    <property type="protein sequence ID" value="SEF89623.1"/>
    <property type="molecule type" value="Genomic_DNA"/>
</dbReference>
<dbReference type="GO" id="GO:0016811">
    <property type="term" value="F:hydrolase activity, acting on carbon-nitrogen (but not peptide) bonds, in linear amides"/>
    <property type="evidence" value="ECO:0007669"/>
    <property type="project" value="InterPro"/>
</dbReference>
<keyword evidence="6" id="KW-0106">Calcium</keyword>
<dbReference type="AlphaFoldDB" id="A0A1H5VR55"/>
<name>A0A1H5VR55_9HYPH</name>
<dbReference type="GO" id="GO:0006672">
    <property type="term" value="P:ceramide metabolic process"/>
    <property type="evidence" value="ECO:0007669"/>
    <property type="project" value="InterPro"/>
</dbReference>
<keyword evidence="6" id="KW-0479">Metal-binding</keyword>